<proteinExistence type="predicted"/>
<keyword evidence="1" id="KW-0732">Signal</keyword>
<evidence type="ECO:0000313" key="2">
    <source>
        <dbReference type="EMBL" id="MFD2262224.1"/>
    </source>
</evidence>
<comment type="caution">
    <text evidence="2">The sequence shown here is derived from an EMBL/GenBank/DDBJ whole genome shotgun (WGS) entry which is preliminary data.</text>
</comment>
<accession>A0ABW5DP17</accession>
<reference evidence="3" key="1">
    <citation type="journal article" date="2019" name="Int. J. Syst. Evol. Microbiol.">
        <title>The Global Catalogue of Microorganisms (GCM) 10K type strain sequencing project: providing services to taxonomists for standard genome sequencing and annotation.</title>
        <authorList>
            <consortium name="The Broad Institute Genomics Platform"/>
            <consortium name="The Broad Institute Genome Sequencing Center for Infectious Disease"/>
            <person name="Wu L."/>
            <person name="Ma J."/>
        </authorList>
    </citation>
    <scope>NUCLEOTIDE SEQUENCE [LARGE SCALE GENOMIC DNA]</scope>
    <source>
        <strain evidence="3">CGMCC 1.19062</strain>
    </source>
</reference>
<evidence type="ECO:0000313" key="3">
    <source>
        <dbReference type="Proteomes" id="UP001597295"/>
    </source>
</evidence>
<sequence>MRLLFALLIIACRPAIAQESEVAPQPAPDHLATIADTYLSLHHPIVWSPGLRWLLEPPPEPRDTWTLKLEDTTGRGHSGLLVLSARSQAIVAEDIRIVGKPIFYEPEPLYRPPLAFPPTPELLAIAEEEAKKLRHFEKRDREWVTYDGADLIADETPYHRNSTYKAVTAETWVIRQKWTIDALDGHHAMIVIAKSDKRVLKVGYNFFEEAD</sequence>
<evidence type="ECO:0000256" key="1">
    <source>
        <dbReference type="SAM" id="SignalP"/>
    </source>
</evidence>
<dbReference type="Proteomes" id="UP001597295">
    <property type="component" value="Unassembled WGS sequence"/>
</dbReference>
<protein>
    <submittedName>
        <fullName evidence="2">Uncharacterized protein</fullName>
    </submittedName>
</protein>
<dbReference type="EMBL" id="JBHUIP010000003">
    <property type="protein sequence ID" value="MFD2262224.1"/>
    <property type="molecule type" value="Genomic_DNA"/>
</dbReference>
<feature type="signal peptide" evidence="1">
    <location>
        <begin position="1"/>
        <end position="17"/>
    </location>
</feature>
<feature type="chain" id="PRO_5045969211" evidence="1">
    <location>
        <begin position="18"/>
        <end position="211"/>
    </location>
</feature>
<dbReference type="RefSeq" id="WP_379875142.1">
    <property type="nucleotide sequence ID" value="NZ_JBHUIP010000003.1"/>
</dbReference>
<organism evidence="2 3">
    <name type="scientific">Lacibacterium aquatile</name>
    <dbReference type="NCBI Taxonomy" id="1168082"/>
    <lineage>
        <taxon>Bacteria</taxon>
        <taxon>Pseudomonadati</taxon>
        <taxon>Pseudomonadota</taxon>
        <taxon>Alphaproteobacteria</taxon>
        <taxon>Rhodospirillales</taxon>
        <taxon>Rhodospirillaceae</taxon>
    </lineage>
</organism>
<name>A0ABW5DP17_9PROT</name>
<gene>
    <name evidence="2" type="ORF">ACFSM5_04940</name>
</gene>
<keyword evidence="3" id="KW-1185">Reference proteome</keyword>